<dbReference type="EMBL" id="MN939540">
    <property type="protein sequence ID" value="QIG60995.1"/>
    <property type="molecule type" value="Genomic_DNA"/>
</dbReference>
<dbReference type="Gene3D" id="3.40.50.410">
    <property type="entry name" value="von Willebrand factor, type A domain"/>
    <property type="match status" value="1"/>
</dbReference>
<keyword evidence="3" id="KW-0543">Viral nucleoprotein</keyword>
<dbReference type="PIRSF" id="PIRSF015417">
    <property type="entry name" value="T31B5_30_vWA"/>
    <property type="match status" value="1"/>
</dbReference>
<dbReference type="InterPro" id="IPR011205">
    <property type="entry name" value="UCP015417_vWA"/>
</dbReference>
<dbReference type="Pfam" id="PF25043">
    <property type="entry name" value="DUF7788"/>
    <property type="match status" value="1"/>
</dbReference>
<dbReference type="PANTHER" id="PTHR31373">
    <property type="entry name" value="OS06G0652100 PROTEIN"/>
    <property type="match status" value="1"/>
</dbReference>
<dbReference type="InterPro" id="IPR036465">
    <property type="entry name" value="vWFA_dom_sf"/>
</dbReference>
<dbReference type="SUPFAM" id="SSF53300">
    <property type="entry name" value="vWA-like"/>
    <property type="match status" value="1"/>
</dbReference>
<dbReference type="InterPro" id="IPR058580">
    <property type="entry name" value="DUF2828"/>
</dbReference>
<keyword evidence="3" id="KW-0687">Ribonucleoprotein</keyword>
<dbReference type="GO" id="GO:1990904">
    <property type="term" value="C:ribonucleoprotein complex"/>
    <property type="evidence" value="ECO:0007669"/>
    <property type="project" value="UniProtKB-KW"/>
</dbReference>
<organism evidence="3 4">
    <name type="scientific">Listeria phage vB_Liva_VAfA18</name>
    <dbReference type="NCBI Taxonomy" id="2712945"/>
    <lineage>
        <taxon>Viruses</taxon>
        <taxon>Duplodnaviria</taxon>
        <taxon>Heunggongvirae</taxon>
        <taxon>Uroviricota</taxon>
        <taxon>Caudoviricetes</taxon>
        <taxon>Herelleviridae</taxon>
        <taxon>Jasinskavirinae</taxon>
        <taxon>Pecentumvirus</taxon>
        <taxon>Pecentumvirus list36</taxon>
    </lineage>
</organism>
<sequence length="508" mass="57527">MIMSEFLNKLKEETTLSKTEKGANTFSTTLDYNLDFFSRAGAMRDRTNDAKLLFKKAYIEDRELALKNLVHLRNIRLSGLGERAVYNESIKGLAELDLDTLIKFTEFMSEIGRWDDVVSLYRYSCETKNKVLTMVLVELISEQLELDKKNLKSDESISLLAKWLPSESSPNKEKKHTARDLSASLGYTSREYRKLLSALRAKLNLVETSLADKDYDTINFDKLPSRALFKYRGAFRKHLPSSYEMFINRVNSTDKKLNASNIMPYELVKKYTASGDWDDSVDNTVEATWKSLPNYVENMTRNAIVVSDVSGSMYGGAKEVSPMDVSISLGLYCAERLNGVFKDHFITFSSKPALVHVPSELSLRERVSTAISSDWGMSTNLEAVFNLILNTATKSKLPQSELPTDIVIISDMEFDQCSSQKENDSSFYESMRRKFSKAGYLLPTVTFWNVNARNDNSPVRFSESGVALVSGITPTVFKHVMSLEKNTPKDFMVSVLRSEAYSFIDSIL</sequence>
<protein>
    <submittedName>
        <fullName evidence="3">Putative ribonucleoprotein</fullName>
    </submittedName>
</protein>
<accession>A0A858EBQ5</accession>
<dbReference type="PANTHER" id="PTHR31373:SF27">
    <property type="entry name" value="TROVE DOMAIN-CONTAINING PROTEIN"/>
    <property type="match status" value="1"/>
</dbReference>
<feature type="domain" description="DUF7788" evidence="2">
    <location>
        <begin position="302"/>
        <end position="485"/>
    </location>
</feature>
<reference evidence="3" key="1">
    <citation type="submission" date="2020-01" db="EMBL/GenBank/DDBJ databases">
        <title>Comparative genomic and phylogenetic analyses of the P100virus genus of Listeria bacteriophages and report of two new members.</title>
        <authorList>
            <person name="Blanco Fernandez M.D."/>
            <person name="Barrios M.E."/>
            <person name="Mbayed V.A."/>
            <person name="Klumpp J."/>
        </authorList>
    </citation>
    <scope>NUCLEOTIDE SEQUENCE</scope>
</reference>
<dbReference type="Proteomes" id="UP000609966">
    <property type="component" value="Segment"/>
</dbReference>
<dbReference type="InterPro" id="IPR056690">
    <property type="entry name" value="DUF7788"/>
</dbReference>
<feature type="domain" description="DUF2828" evidence="1">
    <location>
        <begin position="187"/>
        <end position="292"/>
    </location>
</feature>
<evidence type="ECO:0000259" key="2">
    <source>
        <dbReference type="Pfam" id="PF25043"/>
    </source>
</evidence>
<name>A0A858EBQ5_9CAUD</name>
<proteinExistence type="predicted"/>
<evidence type="ECO:0000313" key="3">
    <source>
        <dbReference type="EMBL" id="QIG60995.1"/>
    </source>
</evidence>
<keyword evidence="3" id="KW-0946">Virion</keyword>
<dbReference type="GO" id="GO:0019013">
    <property type="term" value="C:viral nucleocapsid"/>
    <property type="evidence" value="ECO:0007669"/>
    <property type="project" value="UniProtKB-KW"/>
</dbReference>
<evidence type="ECO:0000313" key="4">
    <source>
        <dbReference type="Proteomes" id="UP000609966"/>
    </source>
</evidence>
<gene>
    <name evidence="3" type="ORF">vBLivaVAfA18_071</name>
</gene>
<dbReference type="Pfam" id="PF11443">
    <property type="entry name" value="DUF2828"/>
    <property type="match status" value="1"/>
</dbReference>
<evidence type="ECO:0000259" key="1">
    <source>
        <dbReference type="Pfam" id="PF11443"/>
    </source>
</evidence>